<evidence type="ECO:0000256" key="1">
    <source>
        <dbReference type="SAM" id="MobiDB-lite"/>
    </source>
</evidence>
<dbReference type="EMBL" id="LN483144">
    <property type="protein sequence ID" value="CDZ96568.1"/>
    <property type="molecule type" value="Genomic_DNA"/>
</dbReference>
<proteinExistence type="predicted"/>
<sequence length="972" mass="109595">MTSRFIAHSSRRAPQNLALSAPSFHLSSGYTTRSFRRQSTFFHPWPSIKGKGVLRDLSDASGTYQILGARPFSTCLLSSRSPSRRNSRSVGLRHPVKNYRSSIDVSLFHPGVWEYELNDASRTTRSSSSGRKTQIDQSNSNPEHIPFFQPSPSSSSSPRSSTVWHPTPHLQHHTYIVPQEIQPTYDPPMDAIEPPVSFRIQSILYHTSSPVAAFEPERIILPLLFSSSEPLDRLGIASEDFEQLVKCLVEQVKNENTELRDECARFVLRLVGQRPGLGSEVIGWAVQAALVLARKSQDFTPVRELYQHLSPDASLALHAPFLLALLSARNRLLSIEAVERFLILTQKQKFLAHHLADPKSYQRLFQKIFRHLATSREIEWMKKMIKRLDWLASQLKRHNSLCVAQQKMFSSIASFILTTCDGHWSISSNSVFAARDDPSSSQLIDDSLSIYAMLISCQTIHLRSSSLVQFAFTFSSTRPACLVLTHPRINTRHFHLLAYKLIRSVDESGDEHTSFYGMRSFGQDLIEAIGKSVAATDRVISSDLLHTLLAFWIDLNQASEAAKLYLTIYRPSLTQSCTPAPPVHLSMILIRALLPSRTPVCLDLAASIFDLIPMLDRTLELHNDLIRAGNLTFSTRSAANAFTDQIERSLNSHPKIKPDVRTTEAFLSAPPMFYNPADPAERAVGRAEHALRDEIRSSLFENYFRLALNEGYAFRQETWALMIRAVGADVGPLEAEEVIDWYALHGGQVGKLIVNSLLKNEGTRRRRVGNSLMRSMMEVMVKMKKSFPWFRPDWNTLTILIQVFVRWDADFPTGPFRRLFHQTMVLNQIPGASLFKSSFLPVSTSSSSSSNFRSSSCSSSISANRFYTSASASFSTSISTLTSLSESTPASPIAASELTQRFPLDLDPDSTSLSLEEHIVPLYDLFIQGFEKREDYEAAEWAREGKRMARALEWEERRKRRRTEGGEGRRSS</sequence>
<protein>
    <submittedName>
        <fullName evidence="2">Uncharacterized protein</fullName>
    </submittedName>
</protein>
<evidence type="ECO:0000313" key="2">
    <source>
        <dbReference type="EMBL" id="CDZ96568.1"/>
    </source>
</evidence>
<feature type="compositionally biased region" description="Polar residues" evidence="1">
    <location>
        <begin position="130"/>
        <end position="142"/>
    </location>
</feature>
<organism evidence="2">
    <name type="scientific">Phaffia rhodozyma</name>
    <name type="common">Yeast</name>
    <name type="synonym">Xanthophyllomyces dendrorhous</name>
    <dbReference type="NCBI Taxonomy" id="264483"/>
    <lineage>
        <taxon>Eukaryota</taxon>
        <taxon>Fungi</taxon>
        <taxon>Dikarya</taxon>
        <taxon>Basidiomycota</taxon>
        <taxon>Agaricomycotina</taxon>
        <taxon>Tremellomycetes</taxon>
        <taxon>Cystofilobasidiales</taxon>
        <taxon>Mrakiaceae</taxon>
        <taxon>Phaffia</taxon>
    </lineage>
</organism>
<accession>A0A0F7SFV4</accession>
<feature type="region of interest" description="Disordered" evidence="1">
    <location>
        <begin position="121"/>
        <end position="165"/>
    </location>
</feature>
<feature type="compositionally biased region" description="Low complexity" evidence="1">
    <location>
        <begin position="150"/>
        <end position="161"/>
    </location>
</feature>
<name>A0A0F7SFV4_PHARH</name>
<dbReference type="AlphaFoldDB" id="A0A0F7SFV4"/>
<reference evidence="2" key="1">
    <citation type="submission" date="2014-08" db="EMBL/GenBank/DDBJ databases">
        <authorList>
            <person name="Sharma Rahul"/>
            <person name="Thines Marco"/>
        </authorList>
    </citation>
    <scope>NUCLEOTIDE SEQUENCE</scope>
</reference>